<protein>
    <recommendedName>
        <fullName evidence="3">AB hydrolase-1 domain-containing protein</fullName>
    </recommendedName>
</protein>
<keyword evidence="2" id="KW-1185">Reference proteome</keyword>
<reference evidence="2" key="1">
    <citation type="journal article" date="2019" name="Int. J. Syst. Evol. Microbiol.">
        <title>The Global Catalogue of Microorganisms (GCM) 10K type strain sequencing project: providing services to taxonomists for standard genome sequencing and annotation.</title>
        <authorList>
            <consortium name="The Broad Institute Genomics Platform"/>
            <consortium name="The Broad Institute Genome Sequencing Center for Infectious Disease"/>
            <person name="Wu L."/>
            <person name="Ma J."/>
        </authorList>
    </citation>
    <scope>NUCLEOTIDE SEQUENCE [LARGE SCALE GENOMIC DNA]</scope>
    <source>
        <strain evidence="2">JCM 17938</strain>
    </source>
</reference>
<evidence type="ECO:0000313" key="2">
    <source>
        <dbReference type="Proteomes" id="UP001500212"/>
    </source>
</evidence>
<dbReference type="EMBL" id="BAABHJ010000019">
    <property type="protein sequence ID" value="GAA4611916.1"/>
    <property type="molecule type" value="Genomic_DNA"/>
</dbReference>
<name>A0ABP8TMR8_9ACTN</name>
<proteinExistence type="predicted"/>
<dbReference type="InterPro" id="IPR029058">
    <property type="entry name" value="AB_hydrolase_fold"/>
</dbReference>
<gene>
    <name evidence="1" type="ORF">GCM10023195_50730</name>
</gene>
<organism evidence="1 2">
    <name type="scientific">Actinoallomurus liliacearum</name>
    <dbReference type="NCBI Taxonomy" id="1080073"/>
    <lineage>
        <taxon>Bacteria</taxon>
        <taxon>Bacillati</taxon>
        <taxon>Actinomycetota</taxon>
        <taxon>Actinomycetes</taxon>
        <taxon>Streptosporangiales</taxon>
        <taxon>Thermomonosporaceae</taxon>
        <taxon>Actinoallomurus</taxon>
    </lineage>
</organism>
<comment type="caution">
    <text evidence="1">The sequence shown here is derived from an EMBL/GenBank/DDBJ whole genome shotgun (WGS) entry which is preliminary data.</text>
</comment>
<dbReference type="SUPFAM" id="SSF53474">
    <property type="entry name" value="alpha/beta-Hydrolases"/>
    <property type="match status" value="1"/>
</dbReference>
<dbReference type="RefSeq" id="WP_345359291.1">
    <property type="nucleotide sequence ID" value="NZ_BAABHJ010000019.1"/>
</dbReference>
<evidence type="ECO:0008006" key="3">
    <source>
        <dbReference type="Google" id="ProtNLM"/>
    </source>
</evidence>
<dbReference type="Proteomes" id="UP001500212">
    <property type="component" value="Unassembled WGS sequence"/>
</dbReference>
<evidence type="ECO:0000313" key="1">
    <source>
        <dbReference type="EMBL" id="GAA4611916.1"/>
    </source>
</evidence>
<dbReference type="Gene3D" id="3.40.50.1820">
    <property type="entry name" value="alpha/beta hydrolase"/>
    <property type="match status" value="1"/>
</dbReference>
<sequence>MPVLAIGASGSLGSFVGDQAKQYAKRVTGVVVPDSGHWIHEEHPAEMTNLLLHFLKGSS</sequence>
<accession>A0ABP8TMR8</accession>